<feature type="chain" id="PRO_5002566477" description="Fungal N-terminal domain-containing protein" evidence="3">
    <location>
        <begin position="18"/>
        <end position="242"/>
    </location>
</feature>
<reference evidence="4 5" key="1">
    <citation type="submission" date="2015-05" db="EMBL/GenBank/DDBJ databases">
        <authorList>
            <person name="Wang D.B."/>
            <person name="Wang M."/>
        </authorList>
    </citation>
    <scope>NUCLEOTIDE SEQUENCE [LARGE SCALE GENOMIC DNA]</scope>
    <source>
        <strain evidence="4">VL1</strain>
    </source>
</reference>
<evidence type="ECO:0000256" key="1">
    <source>
        <dbReference type="SAM" id="Coils"/>
    </source>
</evidence>
<evidence type="ECO:0000313" key="4">
    <source>
        <dbReference type="EMBL" id="CRK22054.1"/>
    </source>
</evidence>
<protein>
    <recommendedName>
        <fullName evidence="6">Fungal N-terminal domain-containing protein</fullName>
    </recommendedName>
</protein>
<evidence type="ECO:0000256" key="3">
    <source>
        <dbReference type="SAM" id="SignalP"/>
    </source>
</evidence>
<gene>
    <name evidence="4" type="ORF">BN1708_013286</name>
</gene>
<feature type="coiled-coil region" evidence="1">
    <location>
        <begin position="28"/>
        <end position="55"/>
    </location>
</feature>
<keyword evidence="3" id="KW-0732">Signal</keyword>
<name>A0A0G4LJF1_VERLO</name>
<feature type="signal peptide" evidence="3">
    <location>
        <begin position="1"/>
        <end position="17"/>
    </location>
</feature>
<feature type="region of interest" description="Disordered" evidence="2">
    <location>
        <begin position="160"/>
        <end position="189"/>
    </location>
</feature>
<proteinExistence type="predicted"/>
<dbReference type="EMBL" id="CVQH01013447">
    <property type="protein sequence ID" value="CRK22054.1"/>
    <property type="molecule type" value="Genomic_DNA"/>
</dbReference>
<evidence type="ECO:0000313" key="5">
    <source>
        <dbReference type="Proteomes" id="UP000044602"/>
    </source>
</evidence>
<sequence>MAEVIGIVAAAFQLAAACMRLMETIKTIKGSSKTLKEYQKQLQDLRNLSATIGQNPILQTAEVNAHTQSLLVLINTIEKRKTSLSLVILSIEAKTLDQIRVDVKSMATPTLSRSQSIDCDTDKDESSGIFGNNPTCEALVKNDFNSKELANQELTTKGLVRKKQSSWDSESPHGCAGNPSSKSTTSDSNSAYPGHFFPTADDVAGAVASFSKVNAKSGYYGSYAGPGVSQINGSTYDSARGI</sequence>
<evidence type="ECO:0000256" key="2">
    <source>
        <dbReference type="SAM" id="MobiDB-lite"/>
    </source>
</evidence>
<feature type="compositionally biased region" description="Low complexity" evidence="2">
    <location>
        <begin position="180"/>
        <end position="189"/>
    </location>
</feature>
<keyword evidence="1" id="KW-0175">Coiled coil</keyword>
<accession>A0A0G4LJF1</accession>
<keyword evidence="5" id="KW-1185">Reference proteome</keyword>
<organism evidence="4 5">
    <name type="scientific">Verticillium longisporum</name>
    <name type="common">Verticillium dahliae var. longisporum</name>
    <dbReference type="NCBI Taxonomy" id="100787"/>
    <lineage>
        <taxon>Eukaryota</taxon>
        <taxon>Fungi</taxon>
        <taxon>Dikarya</taxon>
        <taxon>Ascomycota</taxon>
        <taxon>Pezizomycotina</taxon>
        <taxon>Sordariomycetes</taxon>
        <taxon>Hypocreomycetidae</taxon>
        <taxon>Glomerellales</taxon>
        <taxon>Plectosphaerellaceae</taxon>
        <taxon>Verticillium</taxon>
    </lineage>
</organism>
<evidence type="ECO:0008006" key="6">
    <source>
        <dbReference type="Google" id="ProtNLM"/>
    </source>
</evidence>
<dbReference type="Proteomes" id="UP000044602">
    <property type="component" value="Unassembled WGS sequence"/>
</dbReference>
<dbReference type="AlphaFoldDB" id="A0A0G4LJF1"/>